<dbReference type="Pfam" id="PF00756">
    <property type="entry name" value="Esterase"/>
    <property type="match status" value="1"/>
</dbReference>
<dbReference type="eggNOG" id="COG2819">
    <property type="taxonomic scope" value="Bacteria"/>
</dbReference>
<dbReference type="STRING" id="754477.Q7C_1081"/>
<name>I1YH45_METFJ</name>
<dbReference type="Proteomes" id="UP000009145">
    <property type="component" value="Chromosome"/>
</dbReference>
<accession>I1YH45</accession>
<evidence type="ECO:0000313" key="3">
    <source>
        <dbReference type="EMBL" id="AFJ02238.1"/>
    </source>
</evidence>
<evidence type="ECO:0000313" key="4">
    <source>
        <dbReference type="Proteomes" id="UP000009145"/>
    </source>
</evidence>
<dbReference type="Gene3D" id="3.40.50.1820">
    <property type="entry name" value="alpha/beta hydrolase"/>
    <property type="match status" value="1"/>
</dbReference>
<dbReference type="PANTHER" id="PTHR40841">
    <property type="entry name" value="SIDEROPHORE TRIACETYLFUSARININE C ESTERASE"/>
    <property type="match status" value="1"/>
</dbReference>
<dbReference type="InterPro" id="IPR029058">
    <property type="entry name" value="AB_hydrolase_fold"/>
</dbReference>
<sequence>MLTHAAPDFTKPVGTTIVDSGSDHYQFSQMMLDSIDGQRHYRVTIAVPKTAVPEHGFPVLYLLDGNAVIADLSDSLLAQLANNPPVIVALGYDTDLRFDLPARTRDYTPKGNNGQTTIGKWQGGGADDFFALLNDKIQPLVEKTVTLNRQQQGIWGHSFGGLFVLYAMQKTDSPFRFYASADPAFWWMNGEQIAQLEGFADNDVVTATTQLLLMHGEKLKKPPVSPSTARFQYDVTGTNQRLVSALDKMENVSAVYQGYQLTHGPLFKPSMVSALRWFSDLTASVKTD</sequence>
<protein>
    <submittedName>
        <fullName evidence="3">Putative hydrolase of the alpha/beta superfamily</fullName>
    </submittedName>
</protein>
<dbReference type="InterPro" id="IPR052558">
    <property type="entry name" value="Siderophore_Hydrolase_D"/>
</dbReference>
<dbReference type="SUPFAM" id="SSF53474">
    <property type="entry name" value="alpha/beta-Hydrolases"/>
    <property type="match status" value="1"/>
</dbReference>
<organism evidence="3 4">
    <name type="scientific">Methylophaga frappieri (strain ATCC BAA-2434 / DSM 25690 / JAM7)</name>
    <dbReference type="NCBI Taxonomy" id="754477"/>
    <lineage>
        <taxon>Bacteria</taxon>
        <taxon>Pseudomonadati</taxon>
        <taxon>Pseudomonadota</taxon>
        <taxon>Gammaproteobacteria</taxon>
        <taxon>Thiotrichales</taxon>
        <taxon>Piscirickettsiaceae</taxon>
        <taxon>Methylophaga</taxon>
    </lineage>
</organism>
<dbReference type="EMBL" id="CP003380">
    <property type="protein sequence ID" value="AFJ02238.1"/>
    <property type="molecule type" value="Genomic_DNA"/>
</dbReference>
<gene>
    <name evidence="3" type="ordered locus">Q7C_1081</name>
</gene>
<reference evidence="3 4" key="1">
    <citation type="journal article" date="2012" name="J. Bacteriol.">
        <title>Complete genome sequences of Methylophaga sp. strain JAM1 and Methylophaga sp. strain JAM7.</title>
        <authorList>
            <person name="Villeneuve C."/>
            <person name="Martineau C."/>
            <person name="Mauffrey F."/>
            <person name="Villemur R."/>
        </authorList>
    </citation>
    <scope>NUCLEOTIDE SEQUENCE [LARGE SCALE GENOMIC DNA]</scope>
    <source>
        <strain evidence="3 4">JAM7</strain>
    </source>
</reference>
<keyword evidence="2 3" id="KW-0378">Hydrolase</keyword>
<keyword evidence="4" id="KW-1185">Reference proteome</keyword>
<proteinExistence type="inferred from homology"/>
<dbReference type="KEGG" id="mec:Q7C_1081"/>
<dbReference type="PANTHER" id="PTHR40841:SF2">
    <property type="entry name" value="SIDEROPHORE-DEGRADING ESTERASE (EUROFUNG)"/>
    <property type="match status" value="1"/>
</dbReference>
<dbReference type="GO" id="GO:0016788">
    <property type="term" value="F:hydrolase activity, acting on ester bonds"/>
    <property type="evidence" value="ECO:0007669"/>
    <property type="project" value="TreeGrafter"/>
</dbReference>
<dbReference type="InterPro" id="IPR000801">
    <property type="entry name" value="Esterase-like"/>
</dbReference>
<dbReference type="AlphaFoldDB" id="I1YH45"/>
<dbReference type="PATRIC" id="fig|754477.3.peg.1063"/>
<evidence type="ECO:0000256" key="1">
    <source>
        <dbReference type="ARBA" id="ARBA00005622"/>
    </source>
</evidence>
<evidence type="ECO:0000256" key="2">
    <source>
        <dbReference type="ARBA" id="ARBA00022801"/>
    </source>
</evidence>
<comment type="similarity">
    <text evidence="1">Belongs to the esterase D family.</text>
</comment>
<dbReference type="HOGENOM" id="CLU_039834_3_2_6"/>